<evidence type="ECO:0000313" key="1">
    <source>
        <dbReference type="EMBL" id="MBM7646895.1"/>
    </source>
</evidence>
<dbReference type="Pfam" id="PF10730">
    <property type="entry name" value="DUF2521"/>
    <property type="match status" value="1"/>
</dbReference>
<dbReference type="InterPro" id="IPR019667">
    <property type="entry name" value="Uncharacterised_YbaK"/>
</dbReference>
<gene>
    <name evidence="1" type="ORF">JOD45_003129</name>
</gene>
<dbReference type="Proteomes" id="UP000808914">
    <property type="component" value="Unassembled WGS sequence"/>
</dbReference>
<proteinExistence type="predicted"/>
<reference evidence="1 2" key="1">
    <citation type="submission" date="2021-01" db="EMBL/GenBank/DDBJ databases">
        <title>Genomic Encyclopedia of Type Strains, Phase IV (KMG-IV): sequencing the most valuable type-strain genomes for metagenomic binning, comparative biology and taxonomic classification.</title>
        <authorList>
            <person name="Goeker M."/>
        </authorList>
    </citation>
    <scope>NUCLEOTIDE SEQUENCE [LARGE SCALE GENOMIC DNA]</scope>
    <source>
        <strain evidence="1 2">DSM 28236</strain>
    </source>
</reference>
<accession>A0ABS2Q3M4</accession>
<comment type="caution">
    <text evidence="1">The sequence shown here is derived from an EMBL/GenBank/DDBJ whole genome shotgun (WGS) entry which is preliminary data.</text>
</comment>
<keyword evidence="2" id="KW-1185">Reference proteome</keyword>
<evidence type="ECO:0008006" key="3">
    <source>
        <dbReference type="Google" id="ProtNLM"/>
    </source>
</evidence>
<sequence length="145" mass="17806">MAVVMNFTEKYRNKQLDFERKTLQELSLIQIESMIHETFDHFMKPIAAYRQTIIDMCLDYAVESFLLGASYGRFGYYGEALETVYHRSQKRFKTLLDDFFDFWMFWLYTDDMVNESLYMACEAYLYYWWKEGFEATVRRYRLRLH</sequence>
<name>A0ABS2Q3M4_9BACL</name>
<organism evidence="1 2">
    <name type="scientific">Scopulibacillus daqui</name>
    <dbReference type="NCBI Taxonomy" id="1469162"/>
    <lineage>
        <taxon>Bacteria</taxon>
        <taxon>Bacillati</taxon>
        <taxon>Bacillota</taxon>
        <taxon>Bacilli</taxon>
        <taxon>Bacillales</taxon>
        <taxon>Sporolactobacillaceae</taxon>
        <taxon>Scopulibacillus</taxon>
    </lineage>
</organism>
<dbReference type="EMBL" id="JAFBER010000032">
    <property type="protein sequence ID" value="MBM7646895.1"/>
    <property type="molecule type" value="Genomic_DNA"/>
</dbReference>
<evidence type="ECO:0000313" key="2">
    <source>
        <dbReference type="Proteomes" id="UP000808914"/>
    </source>
</evidence>
<dbReference type="RefSeq" id="WP_205004767.1">
    <property type="nucleotide sequence ID" value="NZ_JAFBER010000032.1"/>
</dbReference>
<protein>
    <recommendedName>
        <fullName evidence="3">DUF2521 family protein</fullName>
    </recommendedName>
</protein>